<feature type="transmembrane region" description="Helical" evidence="1">
    <location>
        <begin position="64"/>
        <end position="82"/>
    </location>
</feature>
<keyword evidence="1" id="KW-0472">Membrane</keyword>
<keyword evidence="3" id="KW-1185">Reference proteome</keyword>
<comment type="caution">
    <text evidence="2">The sequence shown here is derived from an EMBL/GenBank/DDBJ whole genome shotgun (WGS) entry which is preliminary data.</text>
</comment>
<keyword evidence="1" id="KW-0812">Transmembrane</keyword>
<protein>
    <submittedName>
        <fullName evidence="2">Uncharacterized protein</fullName>
    </submittedName>
</protein>
<feature type="transmembrane region" description="Helical" evidence="1">
    <location>
        <begin position="6"/>
        <end position="27"/>
    </location>
</feature>
<dbReference type="EMBL" id="LHXJ01000001">
    <property type="protein sequence ID" value="KXA91723.1"/>
    <property type="molecule type" value="Genomic_DNA"/>
</dbReference>
<evidence type="ECO:0000256" key="1">
    <source>
        <dbReference type="SAM" id="Phobius"/>
    </source>
</evidence>
<feature type="transmembrane region" description="Helical" evidence="1">
    <location>
        <begin position="39"/>
        <end position="58"/>
    </location>
</feature>
<evidence type="ECO:0000313" key="3">
    <source>
        <dbReference type="Proteomes" id="UP000070163"/>
    </source>
</evidence>
<proteinExistence type="predicted"/>
<keyword evidence="1" id="KW-1133">Transmembrane helix</keyword>
<gene>
    <name evidence="2" type="ORF">AKJ57_00095</name>
</gene>
<dbReference type="AlphaFoldDB" id="A0A133UC07"/>
<evidence type="ECO:0000313" key="2">
    <source>
        <dbReference type="EMBL" id="KXA91723.1"/>
    </source>
</evidence>
<reference evidence="2 3" key="1">
    <citation type="journal article" date="2016" name="Sci. Rep.">
        <title>Metabolic traits of an uncultured archaeal lineage -MSBL1- from brine pools of the Red Sea.</title>
        <authorList>
            <person name="Mwirichia R."/>
            <person name="Alam I."/>
            <person name="Rashid M."/>
            <person name="Vinu M."/>
            <person name="Ba-Alawi W."/>
            <person name="Anthony Kamau A."/>
            <person name="Kamanda Ngugi D."/>
            <person name="Goker M."/>
            <person name="Klenk H.P."/>
            <person name="Bajic V."/>
            <person name="Stingl U."/>
        </authorList>
    </citation>
    <scope>NUCLEOTIDE SEQUENCE [LARGE SCALE GENOMIC DNA]</scope>
    <source>
        <strain evidence="2">SCGC-AAA259A05</strain>
    </source>
</reference>
<organism evidence="2 3">
    <name type="scientific">candidate division MSBL1 archaeon SCGC-AAA259A05</name>
    <dbReference type="NCBI Taxonomy" id="1698259"/>
    <lineage>
        <taxon>Archaea</taxon>
        <taxon>Methanobacteriati</taxon>
        <taxon>Methanobacteriota</taxon>
        <taxon>candidate division MSBL1</taxon>
    </lineage>
</organism>
<accession>A0A133UC07</accession>
<sequence length="99" mass="11251">MVLAGTIILFIGIFLIVEAIFSIVYYFEGPELPQVFRVIRTFFGAYLAWMGAATYSRFESPELFWAQVVFFAIVGLSILAGYEVAKVLEERKAAENRKE</sequence>
<name>A0A133UC07_9EURY</name>
<dbReference type="Proteomes" id="UP000070163">
    <property type="component" value="Unassembled WGS sequence"/>
</dbReference>